<proteinExistence type="predicted"/>
<dbReference type="AlphaFoldDB" id="R7QKA3"/>
<evidence type="ECO:0000313" key="1">
    <source>
        <dbReference type="EMBL" id="CDF38198.1"/>
    </source>
</evidence>
<organism evidence="1 2">
    <name type="scientific">Chondrus crispus</name>
    <name type="common">Carrageen Irish moss</name>
    <name type="synonym">Polymorpha crispa</name>
    <dbReference type="NCBI Taxonomy" id="2769"/>
    <lineage>
        <taxon>Eukaryota</taxon>
        <taxon>Rhodophyta</taxon>
        <taxon>Florideophyceae</taxon>
        <taxon>Rhodymeniophycidae</taxon>
        <taxon>Gigartinales</taxon>
        <taxon>Gigartinaceae</taxon>
        <taxon>Chondrus</taxon>
    </lineage>
</organism>
<accession>R7QKA3</accession>
<keyword evidence="2" id="KW-1185">Reference proteome</keyword>
<dbReference type="EMBL" id="HG001901">
    <property type="protein sequence ID" value="CDF38198.1"/>
    <property type="molecule type" value="Genomic_DNA"/>
</dbReference>
<name>R7QKA3_CHOCR</name>
<dbReference type="RefSeq" id="XP_005718067.1">
    <property type="nucleotide sequence ID" value="XM_005718010.1"/>
</dbReference>
<dbReference type="GeneID" id="17325785"/>
<dbReference type="Proteomes" id="UP000012073">
    <property type="component" value="Unassembled WGS sequence"/>
</dbReference>
<protein>
    <submittedName>
        <fullName evidence="1">Uncharacterized protein</fullName>
    </submittedName>
</protein>
<sequence length="85" mass="9689">MITNCSSSQQGLLRSGVFDRQCLKYVYIIQLPLFRLSTMHYLNHWHVRFDSFTLAMPSIAQSVAPPCPCYCLTQPVSITICGSFR</sequence>
<reference evidence="2" key="1">
    <citation type="journal article" date="2013" name="Proc. Natl. Acad. Sci. U.S.A.">
        <title>Genome structure and metabolic features in the red seaweed Chondrus crispus shed light on evolution of the Archaeplastida.</title>
        <authorList>
            <person name="Collen J."/>
            <person name="Porcel B."/>
            <person name="Carre W."/>
            <person name="Ball S.G."/>
            <person name="Chaparro C."/>
            <person name="Tonon T."/>
            <person name="Barbeyron T."/>
            <person name="Michel G."/>
            <person name="Noel B."/>
            <person name="Valentin K."/>
            <person name="Elias M."/>
            <person name="Artiguenave F."/>
            <person name="Arun A."/>
            <person name="Aury J.M."/>
            <person name="Barbosa-Neto J.F."/>
            <person name="Bothwell J.H."/>
            <person name="Bouget F.Y."/>
            <person name="Brillet L."/>
            <person name="Cabello-Hurtado F."/>
            <person name="Capella-Gutierrez S."/>
            <person name="Charrier B."/>
            <person name="Cladiere L."/>
            <person name="Cock J.M."/>
            <person name="Coelho S.M."/>
            <person name="Colleoni C."/>
            <person name="Czjzek M."/>
            <person name="Da Silva C."/>
            <person name="Delage L."/>
            <person name="Denoeud F."/>
            <person name="Deschamps P."/>
            <person name="Dittami S.M."/>
            <person name="Gabaldon T."/>
            <person name="Gachon C.M."/>
            <person name="Groisillier A."/>
            <person name="Herve C."/>
            <person name="Jabbari K."/>
            <person name="Katinka M."/>
            <person name="Kloareg B."/>
            <person name="Kowalczyk N."/>
            <person name="Labadie K."/>
            <person name="Leblanc C."/>
            <person name="Lopez P.J."/>
            <person name="McLachlan D.H."/>
            <person name="Meslet-Cladiere L."/>
            <person name="Moustafa A."/>
            <person name="Nehr Z."/>
            <person name="Nyvall Collen P."/>
            <person name="Panaud O."/>
            <person name="Partensky F."/>
            <person name="Poulain J."/>
            <person name="Rensing S.A."/>
            <person name="Rousvoal S."/>
            <person name="Samson G."/>
            <person name="Symeonidi A."/>
            <person name="Weissenbach J."/>
            <person name="Zambounis A."/>
            <person name="Wincker P."/>
            <person name="Boyen C."/>
        </authorList>
    </citation>
    <scope>NUCLEOTIDE SEQUENCE [LARGE SCALE GENOMIC DNA]</scope>
    <source>
        <strain evidence="2">cv. Stackhouse</strain>
    </source>
</reference>
<evidence type="ECO:0000313" key="2">
    <source>
        <dbReference type="Proteomes" id="UP000012073"/>
    </source>
</evidence>
<dbReference type="KEGG" id="ccp:CHC_T00000587001"/>
<gene>
    <name evidence="1" type="ORF">CHC_T00000587001</name>
</gene>
<dbReference type="Gramene" id="CDF38198">
    <property type="protein sequence ID" value="CDF38198"/>
    <property type="gene ID" value="CHC_T00000587001"/>
</dbReference>